<protein>
    <submittedName>
        <fullName evidence="1">Uncharacterized protein</fullName>
    </submittedName>
</protein>
<gene>
    <name evidence="1" type="ORF">QFC20_003803</name>
</gene>
<dbReference type="EMBL" id="JASBWS010000038">
    <property type="protein sequence ID" value="KAJ9107078.1"/>
    <property type="molecule type" value="Genomic_DNA"/>
</dbReference>
<evidence type="ECO:0000313" key="2">
    <source>
        <dbReference type="Proteomes" id="UP001230649"/>
    </source>
</evidence>
<accession>A0ACC2W5S2</accession>
<reference evidence="1" key="1">
    <citation type="submission" date="2023-04" db="EMBL/GenBank/DDBJ databases">
        <title>Draft Genome sequencing of Naganishia species isolated from polar environments using Oxford Nanopore Technology.</title>
        <authorList>
            <person name="Leo P."/>
            <person name="Venkateswaran K."/>
        </authorList>
    </citation>
    <scope>NUCLEOTIDE SEQUENCE</scope>
    <source>
        <strain evidence="1">MNA-CCFEE 5262</strain>
    </source>
</reference>
<sequence>MSTQQSMKSRRTSSPTPPPCPNDPSAHTAPPPSSCGTSAPGRHYTSLLGCSNLLPANDEAVTEAYRPRQDIWTSSRAWWMSPPTEEENGGREQYKEDDEEFMELCRKWKEEHEPR</sequence>
<dbReference type="Proteomes" id="UP001230649">
    <property type="component" value="Unassembled WGS sequence"/>
</dbReference>
<evidence type="ECO:0000313" key="1">
    <source>
        <dbReference type="EMBL" id="KAJ9107078.1"/>
    </source>
</evidence>
<organism evidence="1 2">
    <name type="scientific">Naganishia adeliensis</name>
    <dbReference type="NCBI Taxonomy" id="92952"/>
    <lineage>
        <taxon>Eukaryota</taxon>
        <taxon>Fungi</taxon>
        <taxon>Dikarya</taxon>
        <taxon>Basidiomycota</taxon>
        <taxon>Agaricomycotina</taxon>
        <taxon>Tremellomycetes</taxon>
        <taxon>Filobasidiales</taxon>
        <taxon>Filobasidiaceae</taxon>
        <taxon>Naganishia</taxon>
    </lineage>
</organism>
<comment type="caution">
    <text evidence="1">The sequence shown here is derived from an EMBL/GenBank/DDBJ whole genome shotgun (WGS) entry which is preliminary data.</text>
</comment>
<name>A0ACC2W5S2_9TREE</name>
<keyword evidence="2" id="KW-1185">Reference proteome</keyword>
<proteinExistence type="predicted"/>